<keyword evidence="7" id="KW-1015">Disulfide bond</keyword>
<name>A0A9J6C787_POLVA</name>
<evidence type="ECO:0000256" key="7">
    <source>
        <dbReference type="ARBA" id="ARBA00023157"/>
    </source>
</evidence>
<evidence type="ECO:0000259" key="12">
    <source>
        <dbReference type="PROSITE" id="PS50835"/>
    </source>
</evidence>
<evidence type="ECO:0000256" key="9">
    <source>
        <dbReference type="ARBA" id="ARBA00023319"/>
    </source>
</evidence>
<dbReference type="CDD" id="cd00096">
    <property type="entry name" value="Ig"/>
    <property type="match status" value="2"/>
</dbReference>
<evidence type="ECO:0000256" key="6">
    <source>
        <dbReference type="ARBA" id="ARBA00023136"/>
    </source>
</evidence>
<feature type="domain" description="Fibronectin type-III" evidence="13">
    <location>
        <begin position="1106"/>
        <end position="1204"/>
    </location>
</feature>
<feature type="domain" description="Fibronectin type-III" evidence="13">
    <location>
        <begin position="803"/>
        <end position="897"/>
    </location>
</feature>
<dbReference type="Gene3D" id="2.60.40.10">
    <property type="entry name" value="Immunoglobulins"/>
    <property type="match status" value="10"/>
</dbReference>
<dbReference type="GO" id="GO:0016020">
    <property type="term" value="C:membrane"/>
    <property type="evidence" value="ECO:0007669"/>
    <property type="project" value="UniProtKB-SubCell"/>
</dbReference>
<keyword evidence="4" id="KW-0677">Repeat</keyword>
<feature type="domain" description="Ig-like" evidence="12">
    <location>
        <begin position="343"/>
        <end position="428"/>
    </location>
</feature>
<feature type="domain" description="Ig-like" evidence="12">
    <location>
        <begin position="35"/>
        <end position="138"/>
    </location>
</feature>
<dbReference type="GO" id="GO:0098609">
    <property type="term" value="P:cell-cell adhesion"/>
    <property type="evidence" value="ECO:0007669"/>
    <property type="project" value="TreeGrafter"/>
</dbReference>
<dbReference type="Pfam" id="PF06583">
    <property type="entry name" value="Neogenin_C"/>
    <property type="match status" value="2"/>
</dbReference>
<keyword evidence="3 11" id="KW-0812">Transmembrane</keyword>
<evidence type="ECO:0000256" key="4">
    <source>
        <dbReference type="ARBA" id="ARBA00022737"/>
    </source>
</evidence>
<feature type="region of interest" description="Disordered" evidence="10">
    <location>
        <begin position="1452"/>
        <end position="1488"/>
    </location>
</feature>
<dbReference type="InterPro" id="IPR013098">
    <property type="entry name" value="Ig_I-set"/>
</dbReference>
<dbReference type="InterPro" id="IPR007110">
    <property type="entry name" value="Ig-like_dom"/>
</dbReference>
<dbReference type="SMART" id="SM00408">
    <property type="entry name" value="IGc2"/>
    <property type="match status" value="3"/>
</dbReference>
<evidence type="ECO:0000256" key="11">
    <source>
        <dbReference type="SAM" id="Phobius"/>
    </source>
</evidence>
<feature type="compositionally biased region" description="Basic and acidic residues" evidence="10">
    <location>
        <begin position="467"/>
        <end position="477"/>
    </location>
</feature>
<feature type="domain" description="Fibronectin type-III" evidence="13">
    <location>
        <begin position="608"/>
        <end position="702"/>
    </location>
</feature>
<dbReference type="InterPro" id="IPR003598">
    <property type="entry name" value="Ig_sub2"/>
</dbReference>
<organism evidence="14 15">
    <name type="scientific">Polypedilum vanderplanki</name>
    <name type="common">Sleeping chironomid midge</name>
    <dbReference type="NCBI Taxonomy" id="319348"/>
    <lineage>
        <taxon>Eukaryota</taxon>
        <taxon>Metazoa</taxon>
        <taxon>Ecdysozoa</taxon>
        <taxon>Arthropoda</taxon>
        <taxon>Hexapoda</taxon>
        <taxon>Insecta</taxon>
        <taxon>Pterygota</taxon>
        <taxon>Neoptera</taxon>
        <taxon>Endopterygota</taxon>
        <taxon>Diptera</taxon>
        <taxon>Nematocera</taxon>
        <taxon>Chironomoidea</taxon>
        <taxon>Chironomidae</taxon>
        <taxon>Chironominae</taxon>
        <taxon>Polypedilum</taxon>
        <taxon>Polypedilum</taxon>
    </lineage>
</organism>
<evidence type="ECO:0000256" key="5">
    <source>
        <dbReference type="ARBA" id="ARBA00022989"/>
    </source>
</evidence>
<dbReference type="OrthoDB" id="114660at2759"/>
<reference evidence="14" key="1">
    <citation type="submission" date="2021-03" db="EMBL/GenBank/DDBJ databases">
        <title>Chromosome level genome of the anhydrobiotic midge Polypedilum vanderplanki.</title>
        <authorList>
            <person name="Yoshida Y."/>
            <person name="Kikawada T."/>
            <person name="Gusev O."/>
        </authorList>
    </citation>
    <scope>NUCLEOTIDE SEQUENCE</scope>
    <source>
        <strain evidence="14">NIAS01</strain>
        <tissue evidence="14">Whole body or cell culture</tissue>
    </source>
</reference>
<dbReference type="PANTHER" id="PTHR44170">
    <property type="entry name" value="PROTEIN SIDEKICK"/>
    <property type="match status" value="1"/>
</dbReference>
<feature type="compositionally biased region" description="Polar residues" evidence="10">
    <location>
        <begin position="1452"/>
        <end position="1478"/>
    </location>
</feature>
<dbReference type="GO" id="GO:0009653">
    <property type="term" value="P:anatomical structure morphogenesis"/>
    <property type="evidence" value="ECO:0007669"/>
    <property type="project" value="UniProtKB-ARBA"/>
</dbReference>
<evidence type="ECO:0000256" key="8">
    <source>
        <dbReference type="ARBA" id="ARBA00023180"/>
    </source>
</evidence>
<comment type="similarity">
    <text evidence="2">Belongs to the immunoglobulin superfamily. DCC family.</text>
</comment>
<dbReference type="PROSITE" id="PS50853">
    <property type="entry name" value="FN3"/>
    <property type="match status" value="6"/>
</dbReference>
<evidence type="ECO:0008006" key="16">
    <source>
        <dbReference type="Google" id="ProtNLM"/>
    </source>
</evidence>
<dbReference type="Pfam" id="PF07679">
    <property type="entry name" value="I-set"/>
    <property type="match status" value="1"/>
</dbReference>
<dbReference type="PROSITE" id="PS50835">
    <property type="entry name" value="IG_LIKE"/>
    <property type="match status" value="4"/>
</dbReference>
<evidence type="ECO:0000313" key="14">
    <source>
        <dbReference type="EMBL" id="KAG5677906.1"/>
    </source>
</evidence>
<dbReference type="EMBL" id="JADBJN010000002">
    <property type="protein sequence ID" value="KAG5677906.1"/>
    <property type="molecule type" value="Genomic_DNA"/>
</dbReference>
<evidence type="ECO:0000313" key="15">
    <source>
        <dbReference type="Proteomes" id="UP001107558"/>
    </source>
</evidence>
<dbReference type="SMART" id="SM00409">
    <property type="entry name" value="IG"/>
    <property type="match status" value="4"/>
</dbReference>
<dbReference type="CDD" id="cd00063">
    <property type="entry name" value="FN3"/>
    <property type="match status" value="6"/>
</dbReference>
<feature type="compositionally biased region" description="Acidic residues" evidence="10">
    <location>
        <begin position="530"/>
        <end position="544"/>
    </location>
</feature>
<evidence type="ECO:0000256" key="3">
    <source>
        <dbReference type="ARBA" id="ARBA00022692"/>
    </source>
</evidence>
<dbReference type="FunFam" id="2.60.40.10:FF:000028">
    <property type="entry name" value="Neuronal cell adhesion molecule"/>
    <property type="match status" value="1"/>
</dbReference>
<accession>A0A9J6C787</accession>
<dbReference type="FunFam" id="2.60.40.10:FF:000004">
    <property type="entry name" value="DCC isoform 1"/>
    <property type="match status" value="1"/>
</dbReference>
<dbReference type="FunFam" id="2.60.40.10:FF:001448">
    <property type="entry name" value="Frazzled, isoform C"/>
    <property type="match status" value="1"/>
</dbReference>
<dbReference type="InterPro" id="IPR036179">
    <property type="entry name" value="Ig-like_dom_sf"/>
</dbReference>
<feature type="domain" description="Fibronectin type-III" evidence="13">
    <location>
        <begin position="708"/>
        <end position="802"/>
    </location>
</feature>
<sequence>MKTRIRICQLDIKQFGLLIFTLLVYIITTSKCNASQVLEFTLEPSDQIVPEGSSVLLQCAGRASKKFISHKDDKFMPIIRWRGPDGQDIGIDTFRVQSPNGSLYISSVNENRGLTGNYQCLLSVDGLGTIVSRTARLSIASQPEVNQESNEVYLDLGHTAYIKCMTSQTLMNINDKNFKIHWFKDDMPLRIDSTRMIILPTGSLEIDELTLQDRGTYQCNVSYESYSRVSSKTNLNIKSPSGNPETFAAPNFVARPTTQIVREGDQVILECAANGNPKPKITWLRNGIDIDFNDLDSRFRMIGTGSLQITTIEDGDSGDYQCRASNSLESTDASTTVSVHIPPKFIQAPEDKVANEKDELELTCAIYGKPPPSIHWLKNGDLITPNDYMQITGGHNLKILGLISSDSGMFQCIGINSAGSVQASAFLEVVPTGSKRNKIKKVTSPTILMATTTRKSTKPDLKSMIKVQKPLESRTTNEEIDNSSFQKSKHFSKQALDSLLSKNKNSQFSPSKIQDSPDYLERLNNDQQSDLEDEEYDEDDDEDVDSIHPIQSGTDPNKLLHALTNPNSKNIVSNTDDVSHFSNSQTIVTRKPQLAEDSKHLTVPLPGAPRAVQAPIIKPRFVTLNWLEPQKNPDEVVSYTVFYKMDAPDARERKIKTNSRDEQEANVQSLLPGKTYHFRVVANSNHGPGESSEILQISTQSEENMAGPPENFRGVAMSSDEIFLQWDVPRESNGVITKYRVYFAEGENGEDQTADTTSNEFMLTQLRAYCEYTISVVAFNQNGMGNPSQEILVKTFSNTPSEEPSNITLEATSSTSISIRWEPPPLEHRNGVITGYKIKYRKVKKPGVQTETTPGNARFYELVNLDKVSAYQIKIAAQTINGTGPFSDWMTVETYANDLDETRLPGEPAWIRTRPGANSIIVNWGSPVQQDIKVRTYILGWGKGIPDESMQELDENDRAYEIRELDANSEYVISLRARNNVGEGPPKYDNTRTREDLINEPAQPLEVPVGLRAIPMSASSIVVYWTDTTLGKSQHVTDNRFYTVRYSSTGSTKYRYHNTSDLNCMINDLKPNTQYEFEVKVSKGRRDSSWSMSVLNTTMSAAPASPPRDLKVSILDDKSPLSVLLSWTTPKHFSSPITNYVILYTTDSEKRDREWNYENVPADKTSVIINQLTPMTTYYFKVQSKHNKNLGPFSAMVSVRTGAPAIITNEAIPASNILLTTEIFYALIGGIILLILIIIVVVSMIFCRRKPQETPEHKKSYQNNPASIKPPDLWIHHDQMELKNMDKTVIHQTTPGCSDGASSSGAMTLPRSIGHDFETDSPQFPAHVTNSLDKRTYVAGYMTNSMSSSASDRPQYPRTQYNIQRPPHISTMDPSVSQQNIQGSIIHSPENPYAYDVVPTNYSNPNMAAYAGVPVDMSKHRGHPLKSFSIPAPPSNTPLIPGQKQVVPSVTIRPQNSSPYKKSATTTPSSSNRLQTGSLVPHSSDEVQALRPSTSTEELNQEMANLEGLMKDLSAITASEFEC</sequence>
<keyword evidence="15" id="KW-1185">Reference proteome</keyword>
<comment type="caution">
    <text evidence="14">The sequence shown here is derived from an EMBL/GenBank/DDBJ whole genome shotgun (WGS) entry which is preliminary data.</text>
</comment>
<dbReference type="FunFam" id="2.60.40.10:FF:000032">
    <property type="entry name" value="palladin isoform X1"/>
    <property type="match status" value="1"/>
</dbReference>
<dbReference type="Pfam" id="PF00041">
    <property type="entry name" value="fn3"/>
    <property type="match status" value="6"/>
</dbReference>
<dbReference type="SMART" id="SM00060">
    <property type="entry name" value="FN3"/>
    <property type="match status" value="6"/>
</dbReference>
<feature type="domain" description="Ig-like" evidence="12">
    <location>
        <begin position="250"/>
        <end position="338"/>
    </location>
</feature>
<dbReference type="SUPFAM" id="SSF49265">
    <property type="entry name" value="Fibronectin type III"/>
    <property type="match status" value="4"/>
</dbReference>
<dbReference type="PANTHER" id="PTHR44170:SF54">
    <property type="entry name" value="FI24025P1"/>
    <property type="match status" value="1"/>
</dbReference>
<keyword evidence="8" id="KW-0325">Glycoprotein</keyword>
<protein>
    <recommendedName>
        <fullName evidence="16">Neogenin</fullName>
    </recommendedName>
</protein>
<evidence type="ECO:0000256" key="1">
    <source>
        <dbReference type="ARBA" id="ARBA00004479"/>
    </source>
</evidence>
<evidence type="ECO:0000256" key="10">
    <source>
        <dbReference type="SAM" id="MobiDB-lite"/>
    </source>
</evidence>
<dbReference type="Pfam" id="PF13927">
    <property type="entry name" value="Ig_3"/>
    <property type="match status" value="1"/>
</dbReference>
<dbReference type="InterPro" id="IPR003961">
    <property type="entry name" value="FN3_dom"/>
</dbReference>
<dbReference type="GO" id="GO:0030154">
    <property type="term" value="P:cell differentiation"/>
    <property type="evidence" value="ECO:0007669"/>
    <property type="project" value="UniProtKB-ARBA"/>
</dbReference>
<dbReference type="InterPro" id="IPR003599">
    <property type="entry name" value="Ig_sub"/>
</dbReference>
<feature type="domain" description="Ig-like" evidence="12">
    <location>
        <begin position="143"/>
        <end position="236"/>
    </location>
</feature>
<evidence type="ECO:0000259" key="13">
    <source>
        <dbReference type="PROSITE" id="PS50853"/>
    </source>
</evidence>
<feature type="transmembrane region" description="Helical" evidence="11">
    <location>
        <begin position="1223"/>
        <end position="1247"/>
    </location>
</feature>
<dbReference type="Pfam" id="PF13895">
    <property type="entry name" value="Ig_2"/>
    <property type="match status" value="1"/>
</dbReference>
<feature type="region of interest" description="Disordered" evidence="10">
    <location>
        <begin position="530"/>
        <end position="557"/>
    </location>
</feature>
<dbReference type="InterPro" id="IPR036116">
    <property type="entry name" value="FN3_sf"/>
</dbReference>
<dbReference type="Proteomes" id="UP001107558">
    <property type="component" value="Chromosome 2"/>
</dbReference>
<dbReference type="SUPFAM" id="SSF48726">
    <property type="entry name" value="Immunoglobulin"/>
    <property type="match status" value="4"/>
</dbReference>
<feature type="region of interest" description="Disordered" evidence="10">
    <location>
        <begin position="467"/>
        <end position="488"/>
    </location>
</feature>
<keyword evidence="6 11" id="KW-0472">Membrane</keyword>
<dbReference type="InterPro" id="IPR010560">
    <property type="entry name" value="Neogenin_C"/>
</dbReference>
<proteinExistence type="inferred from homology"/>
<keyword evidence="9" id="KW-0393">Immunoglobulin domain</keyword>
<dbReference type="FunFam" id="2.60.40.10:FF:000551">
    <property type="entry name" value="Protogenin A"/>
    <property type="match status" value="1"/>
</dbReference>
<feature type="domain" description="Fibronectin type-III" evidence="13">
    <location>
        <begin position="904"/>
        <end position="997"/>
    </location>
</feature>
<comment type="subcellular location">
    <subcellularLocation>
        <location evidence="1">Membrane</location>
        <topology evidence="1">Single-pass type I membrane protein</topology>
    </subcellularLocation>
</comment>
<keyword evidence="5 11" id="KW-1133">Transmembrane helix</keyword>
<gene>
    <name evidence="14" type="ORF">PVAND_007622</name>
</gene>
<dbReference type="InterPro" id="IPR013783">
    <property type="entry name" value="Ig-like_fold"/>
</dbReference>
<evidence type="ECO:0000256" key="2">
    <source>
        <dbReference type="ARBA" id="ARBA00009588"/>
    </source>
</evidence>
<feature type="domain" description="Fibronectin type-III" evidence="13">
    <location>
        <begin position="1007"/>
        <end position="1101"/>
    </location>
</feature>